<evidence type="ECO:0000313" key="3">
    <source>
        <dbReference type="Proteomes" id="UP000037558"/>
    </source>
</evidence>
<dbReference type="OrthoDB" id="2353585at2"/>
<keyword evidence="3" id="KW-1185">Reference proteome</keyword>
<dbReference type="STRING" id="284581.AMD01_19220"/>
<keyword evidence="1" id="KW-1133">Transmembrane helix</keyword>
<evidence type="ECO:0000256" key="1">
    <source>
        <dbReference type="SAM" id="Phobius"/>
    </source>
</evidence>
<keyword evidence="1" id="KW-0472">Membrane</keyword>
<dbReference type="AlphaFoldDB" id="A0A0M0KRQ9"/>
<proteinExistence type="predicted"/>
<keyword evidence="1" id="KW-0812">Transmembrane</keyword>
<organism evidence="2 3">
    <name type="scientific">Priestia koreensis</name>
    <dbReference type="NCBI Taxonomy" id="284581"/>
    <lineage>
        <taxon>Bacteria</taxon>
        <taxon>Bacillati</taxon>
        <taxon>Bacillota</taxon>
        <taxon>Bacilli</taxon>
        <taxon>Bacillales</taxon>
        <taxon>Bacillaceae</taxon>
        <taxon>Priestia</taxon>
    </lineage>
</organism>
<accession>A0A0M0KRQ9</accession>
<name>A0A0M0KRQ9_9BACI</name>
<dbReference type="PATRIC" id="fig|284581.3.peg.4225"/>
<protein>
    <recommendedName>
        <fullName evidence="4">YtxH domain-containing protein</fullName>
    </recommendedName>
</protein>
<dbReference type="EMBL" id="LILC01000030">
    <property type="protein sequence ID" value="KOO41083.1"/>
    <property type="molecule type" value="Genomic_DNA"/>
</dbReference>
<evidence type="ECO:0000313" key="2">
    <source>
        <dbReference type="EMBL" id="KOO41083.1"/>
    </source>
</evidence>
<reference evidence="3" key="1">
    <citation type="submission" date="2015-08" db="EMBL/GenBank/DDBJ databases">
        <title>Fjat-14210 dsm16467.</title>
        <authorList>
            <person name="Liu B."/>
            <person name="Wang J."/>
            <person name="Zhu Y."/>
            <person name="Liu G."/>
            <person name="Chen Q."/>
            <person name="Chen Z."/>
            <person name="Lan J."/>
            <person name="Che J."/>
            <person name="Ge C."/>
            <person name="Shi H."/>
            <person name="Pan Z."/>
            <person name="Liu X."/>
        </authorList>
    </citation>
    <scope>NUCLEOTIDE SEQUENCE [LARGE SCALE GENOMIC DNA]</scope>
    <source>
        <strain evidence="3">DSM 16467</strain>
    </source>
</reference>
<sequence length="108" mass="11746">MGKNKLGQGIIIGALVGAAVSLLDKHTREQTKAGAGKVMAAVKDPRGTYTTIKAKVDDLRETYETVSEDISYVAQKVKDLQSATPQVKEIVQETKEAFHTVTESKQQE</sequence>
<evidence type="ECO:0008006" key="4">
    <source>
        <dbReference type="Google" id="ProtNLM"/>
    </source>
</evidence>
<dbReference type="Proteomes" id="UP000037558">
    <property type="component" value="Unassembled WGS sequence"/>
</dbReference>
<gene>
    <name evidence="2" type="ORF">AMD01_19220</name>
</gene>
<feature type="transmembrane region" description="Helical" evidence="1">
    <location>
        <begin position="6"/>
        <end position="23"/>
    </location>
</feature>
<comment type="caution">
    <text evidence="2">The sequence shown here is derived from an EMBL/GenBank/DDBJ whole genome shotgun (WGS) entry which is preliminary data.</text>
</comment>
<dbReference type="RefSeq" id="WP_053403065.1">
    <property type="nucleotide sequence ID" value="NZ_CP061868.1"/>
</dbReference>